<evidence type="ECO:0000313" key="2">
    <source>
        <dbReference type="EMBL" id="WFD44782.1"/>
    </source>
</evidence>
<reference evidence="2" key="1">
    <citation type="submission" date="2023-02" db="EMBL/GenBank/DDBJ databases">
        <title>Mating type loci evolution in Malassezia.</title>
        <authorList>
            <person name="Coelho M.A."/>
        </authorList>
    </citation>
    <scope>NUCLEOTIDE SEQUENCE</scope>
    <source>
        <strain evidence="2">CBS 14136</strain>
    </source>
</reference>
<gene>
    <name evidence="2" type="ORF">MPSI1_003453</name>
</gene>
<accession>A0AAF0FHT5</accession>
<sequence>MIPQAPELNAPNRSTRRNLSQRQRRRRYMWRKCQNPDLDTVPYLATIPFEDRLKGTSWKAPYKRYVEAREGDLEFLDKSLELRGGHVITVGTTRKGQLGQVLDVSSRHAKS</sequence>
<protein>
    <submittedName>
        <fullName evidence="2">Uncharacterized protein</fullName>
    </submittedName>
</protein>
<dbReference type="AlphaFoldDB" id="A0AAF0FHT5"/>
<feature type="region of interest" description="Disordered" evidence="1">
    <location>
        <begin position="1"/>
        <end position="26"/>
    </location>
</feature>
<name>A0AAF0FHT5_9BASI</name>
<evidence type="ECO:0000256" key="1">
    <source>
        <dbReference type="SAM" id="MobiDB-lite"/>
    </source>
</evidence>
<proteinExistence type="predicted"/>
<evidence type="ECO:0000313" key="3">
    <source>
        <dbReference type="Proteomes" id="UP001214628"/>
    </source>
</evidence>
<keyword evidence="3" id="KW-1185">Reference proteome</keyword>
<dbReference type="EMBL" id="CP118380">
    <property type="protein sequence ID" value="WFD44782.1"/>
    <property type="molecule type" value="Genomic_DNA"/>
</dbReference>
<organism evidence="2 3">
    <name type="scientific">Malassezia psittaci</name>
    <dbReference type="NCBI Taxonomy" id="1821823"/>
    <lineage>
        <taxon>Eukaryota</taxon>
        <taxon>Fungi</taxon>
        <taxon>Dikarya</taxon>
        <taxon>Basidiomycota</taxon>
        <taxon>Ustilaginomycotina</taxon>
        <taxon>Malasseziomycetes</taxon>
        <taxon>Malasseziales</taxon>
        <taxon>Malasseziaceae</taxon>
        <taxon>Malassezia</taxon>
    </lineage>
</organism>
<dbReference type="Proteomes" id="UP001214628">
    <property type="component" value="Chromosome 6"/>
</dbReference>